<keyword evidence="10 13" id="KW-1133">Transmembrane helix</keyword>
<dbReference type="CDD" id="cd23509">
    <property type="entry name" value="Gnk2-like"/>
    <property type="match status" value="2"/>
</dbReference>
<feature type="domain" description="Gnk2-homologous" evidence="16">
    <location>
        <begin position="30"/>
        <end position="131"/>
    </location>
</feature>
<reference evidence="17 18" key="1">
    <citation type="journal article" date="2017" name="Nature">
        <title>The Apostasia genome and the evolution of orchids.</title>
        <authorList>
            <person name="Zhang G.Q."/>
            <person name="Liu K.W."/>
            <person name="Li Z."/>
            <person name="Lohaus R."/>
            <person name="Hsiao Y.Y."/>
            <person name="Niu S.C."/>
            <person name="Wang J.Y."/>
            <person name="Lin Y.C."/>
            <person name="Xu Q."/>
            <person name="Chen L.J."/>
            <person name="Yoshida K."/>
            <person name="Fujiwara S."/>
            <person name="Wang Z.W."/>
            <person name="Zhang Y.Q."/>
            <person name="Mitsuda N."/>
            <person name="Wang M."/>
            <person name="Liu G.H."/>
            <person name="Pecoraro L."/>
            <person name="Huang H.X."/>
            <person name="Xiao X.J."/>
            <person name="Lin M."/>
            <person name="Wu X.Y."/>
            <person name="Wu W.L."/>
            <person name="Chen Y.Y."/>
            <person name="Chang S.B."/>
            <person name="Sakamoto S."/>
            <person name="Ohme-Takagi M."/>
            <person name="Yagi M."/>
            <person name="Zeng S.J."/>
            <person name="Shen C.Y."/>
            <person name="Yeh C.M."/>
            <person name="Luo Y.B."/>
            <person name="Tsai W.C."/>
            <person name="Van de Peer Y."/>
            <person name="Liu Z.J."/>
        </authorList>
    </citation>
    <scope>NUCLEOTIDE SEQUENCE [LARGE SCALE GENOMIC DNA]</scope>
    <source>
        <strain evidence="18">cv. Shenzhen</strain>
        <tissue evidence="17">Stem</tissue>
    </source>
</reference>
<keyword evidence="5 14" id="KW-0732">Signal</keyword>
<evidence type="ECO:0000256" key="7">
    <source>
        <dbReference type="ARBA" id="ARBA00022741"/>
    </source>
</evidence>
<protein>
    <submittedName>
        <fullName evidence="17">Cysteine-rich receptor-like protein kinase 26</fullName>
    </submittedName>
</protein>
<dbReference type="GO" id="GO:0005886">
    <property type="term" value="C:plasma membrane"/>
    <property type="evidence" value="ECO:0007669"/>
    <property type="project" value="TreeGrafter"/>
</dbReference>
<evidence type="ECO:0000256" key="12">
    <source>
        <dbReference type="ARBA" id="ARBA00023180"/>
    </source>
</evidence>
<keyword evidence="12" id="KW-0325">Glycoprotein</keyword>
<evidence type="ECO:0000256" key="2">
    <source>
        <dbReference type="ARBA" id="ARBA00022527"/>
    </source>
</evidence>
<keyword evidence="2" id="KW-0723">Serine/threonine-protein kinase</keyword>
<dbReference type="PANTHER" id="PTHR27002:SF1050">
    <property type="entry name" value="CYSTEINE-RICH RECEPTOR-LIKE PROTEIN KINASE 5"/>
    <property type="match status" value="1"/>
</dbReference>
<evidence type="ECO:0000256" key="5">
    <source>
        <dbReference type="ARBA" id="ARBA00022729"/>
    </source>
</evidence>
<evidence type="ECO:0000313" key="18">
    <source>
        <dbReference type="Proteomes" id="UP000236161"/>
    </source>
</evidence>
<keyword evidence="3" id="KW-0808">Transferase</keyword>
<keyword evidence="9" id="KW-0067">ATP-binding</keyword>
<keyword evidence="4 13" id="KW-0812">Transmembrane</keyword>
<accession>A0A2I0AA13</accession>
<dbReference type="PANTHER" id="PTHR27002">
    <property type="entry name" value="RECEPTOR-LIKE SERINE/THREONINE-PROTEIN KINASE SD1-8"/>
    <property type="match status" value="1"/>
</dbReference>
<dbReference type="EMBL" id="KZ452007">
    <property type="protein sequence ID" value="PKA52384.1"/>
    <property type="molecule type" value="Genomic_DNA"/>
</dbReference>
<dbReference type="InterPro" id="IPR000719">
    <property type="entry name" value="Prot_kinase_dom"/>
</dbReference>
<evidence type="ECO:0000256" key="9">
    <source>
        <dbReference type="ARBA" id="ARBA00022840"/>
    </source>
</evidence>
<feature type="chain" id="PRO_5014141516" evidence="14">
    <location>
        <begin position="26"/>
        <end position="445"/>
    </location>
</feature>
<evidence type="ECO:0000256" key="6">
    <source>
        <dbReference type="ARBA" id="ARBA00022737"/>
    </source>
</evidence>
<dbReference type="GO" id="GO:0005524">
    <property type="term" value="F:ATP binding"/>
    <property type="evidence" value="ECO:0007669"/>
    <property type="project" value="UniProtKB-KW"/>
</dbReference>
<dbReference type="PROSITE" id="PS51473">
    <property type="entry name" value="GNK2"/>
    <property type="match status" value="2"/>
</dbReference>
<sequence length="445" mass="48503">MSSPPSLLLPLLLLFSLQIISIVSAANYIGEPLFYDCSGNKFTAGSPYASNLRLLFADVITSTPISPNLNFSSNSDGSVFIFAQCRLDAVGDLCAACLNQSIITVGDLCSGNRTASIRYSYCVLRYSDHPFLSVADTPWFNNVFSTNTAANTAEFSRKVGDMFAGILPEAARSENKVAVGSTEILSEPPDSMKIYGLAWCTNDLSPDDCFQCLDHALKGYMGCCAYHTGGGRMTTSCIVTYDDHAMYNETMLQAAPVAAPVAAPSAGETDKRRGRKTMEIVIILAVSLASVLAVTALCVLLIRRRRQAAIRKTESKIGAHEEEIRTVESLHIPLSILKAATYNFSDENKLGEGRFGPVYKGVLTDGRQIVVKRLSNTSCRGLDELRNEAALVAQLQHKNLVKLHGCCMQENEKLLVYEYLSNASLEKHLFGKSPMSILIPFLYLA</sequence>
<dbReference type="InterPro" id="IPR038408">
    <property type="entry name" value="GNK2_sf"/>
</dbReference>
<dbReference type="InterPro" id="IPR011009">
    <property type="entry name" value="Kinase-like_dom_sf"/>
</dbReference>
<dbReference type="GO" id="GO:0004674">
    <property type="term" value="F:protein serine/threonine kinase activity"/>
    <property type="evidence" value="ECO:0007669"/>
    <property type="project" value="UniProtKB-KW"/>
</dbReference>
<dbReference type="SUPFAM" id="SSF56112">
    <property type="entry name" value="Protein kinase-like (PK-like)"/>
    <property type="match status" value="1"/>
</dbReference>
<feature type="transmembrane region" description="Helical" evidence="13">
    <location>
        <begin position="280"/>
        <end position="302"/>
    </location>
</feature>
<gene>
    <name evidence="17" type="primary">CRK26</name>
    <name evidence="17" type="ORF">AXF42_Ash019767</name>
</gene>
<feature type="signal peptide" evidence="14">
    <location>
        <begin position="1"/>
        <end position="25"/>
    </location>
</feature>
<organism evidence="17 18">
    <name type="scientific">Apostasia shenzhenica</name>
    <dbReference type="NCBI Taxonomy" id="1088818"/>
    <lineage>
        <taxon>Eukaryota</taxon>
        <taxon>Viridiplantae</taxon>
        <taxon>Streptophyta</taxon>
        <taxon>Embryophyta</taxon>
        <taxon>Tracheophyta</taxon>
        <taxon>Spermatophyta</taxon>
        <taxon>Magnoliopsida</taxon>
        <taxon>Liliopsida</taxon>
        <taxon>Asparagales</taxon>
        <taxon>Orchidaceae</taxon>
        <taxon>Apostasioideae</taxon>
        <taxon>Apostasia</taxon>
    </lineage>
</organism>
<feature type="domain" description="Protein kinase" evidence="15">
    <location>
        <begin position="344"/>
        <end position="445"/>
    </location>
</feature>
<evidence type="ECO:0000259" key="15">
    <source>
        <dbReference type="PROSITE" id="PS50011"/>
    </source>
</evidence>
<evidence type="ECO:0000256" key="3">
    <source>
        <dbReference type="ARBA" id="ARBA00022679"/>
    </source>
</evidence>
<dbReference type="AlphaFoldDB" id="A0A2I0AA13"/>
<evidence type="ECO:0000256" key="4">
    <source>
        <dbReference type="ARBA" id="ARBA00022692"/>
    </source>
</evidence>
<keyword evidence="7" id="KW-0547">Nucleotide-binding</keyword>
<evidence type="ECO:0000256" key="1">
    <source>
        <dbReference type="ARBA" id="ARBA00004167"/>
    </source>
</evidence>
<keyword evidence="6" id="KW-0677">Repeat</keyword>
<dbReference type="InterPro" id="IPR002902">
    <property type="entry name" value="GNK2"/>
</dbReference>
<comment type="subcellular location">
    <subcellularLocation>
        <location evidence="1">Membrane</location>
        <topology evidence="1">Single-pass membrane protein</topology>
    </subcellularLocation>
</comment>
<evidence type="ECO:0000313" key="17">
    <source>
        <dbReference type="EMBL" id="PKA52384.1"/>
    </source>
</evidence>
<evidence type="ECO:0000256" key="8">
    <source>
        <dbReference type="ARBA" id="ARBA00022777"/>
    </source>
</evidence>
<keyword evidence="11 13" id="KW-0472">Membrane</keyword>
<feature type="domain" description="Gnk2-homologous" evidence="16">
    <location>
        <begin position="136"/>
        <end position="246"/>
    </location>
</feature>
<keyword evidence="8 17" id="KW-0418">Kinase</keyword>
<dbReference type="Gene3D" id="3.30.430.20">
    <property type="entry name" value="Gnk2 domain, C-X8-C-X2-C motif"/>
    <property type="match status" value="2"/>
</dbReference>
<dbReference type="Gene3D" id="3.30.200.20">
    <property type="entry name" value="Phosphorylase Kinase, domain 1"/>
    <property type="match status" value="1"/>
</dbReference>
<evidence type="ECO:0000256" key="13">
    <source>
        <dbReference type="SAM" id="Phobius"/>
    </source>
</evidence>
<keyword evidence="18" id="KW-1185">Reference proteome</keyword>
<evidence type="ECO:0000259" key="16">
    <source>
        <dbReference type="PROSITE" id="PS51473"/>
    </source>
</evidence>
<dbReference type="OrthoDB" id="687086at2759"/>
<evidence type="ECO:0000256" key="10">
    <source>
        <dbReference type="ARBA" id="ARBA00022989"/>
    </source>
</evidence>
<proteinExistence type="predicted"/>
<dbReference type="PROSITE" id="PS50011">
    <property type="entry name" value="PROTEIN_KINASE_DOM"/>
    <property type="match status" value="1"/>
</dbReference>
<dbReference type="Pfam" id="PF07714">
    <property type="entry name" value="PK_Tyr_Ser-Thr"/>
    <property type="match status" value="1"/>
</dbReference>
<dbReference type="STRING" id="1088818.A0A2I0AA13"/>
<dbReference type="Proteomes" id="UP000236161">
    <property type="component" value="Unassembled WGS sequence"/>
</dbReference>
<dbReference type="FunFam" id="3.30.200.20:FF:000142">
    <property type="entry name" value="Cysteine-rich receptor-like protein kinase 10"/>
    <property type="match status" value="1"/>
</dbReference>
<keyword evidence="17" id="KW-0675">Receptor</keyword>
<evidence type="ECO:0000256" key="11">
    <source>
        <dbReference type="ARBA" id="ARBA00023136"/>
    </source>
</evidence>
<dbReference type="InterPro" id="IPR001245">
    <property type="entry name" value="Ser-Thr/Tyr_kinase_cat_dom"/>
</dbReference>
<name>A0A2I0AA13_9ASPA</name>
<dbReference type="Pfam" id="PF01657">
    <property type="entry name" value="Stress-antifung"/>
    <property type="match status" value="2"/>
</dbReference>
<evidence type="ECO:0000256" key="14">
    <source>
        <dbReference type="SAM" id="SignalP"/>
    </source>
</evidence>